<dbReference type="Gene3D" id="3.30.450.20">
    <property type="entry name" value="PAS domain"/>
    <property type="match status" value="1"/>
</dbReference>
<evidence type="ECO:0000256" key="8">
    <source>
        <dbReference type="ARBA" id="ARBA00022777"/>
    </source>
</evidence>
<evidence type="ECO:0000313" key="20">
    <source>
        <dbReference type="EMBL" id="AOY83348.1"/>
    </source>
</evidence>
<gene>
    <name evidence="20" type="ORF">BJP36_28945</name>
</gene>
<feature type="modified residue" description="4-aspartylphosphate" evidence="14">
    <location>
        <position position="710"/>
    </location>
</feature>
<dbReference type="CDD" id="cd06225">
    <property type="entry name" value="HAMP"/>
    <property type="match status" value="1"/>
</dbReference>
<evidence type="ECO:0000256" key="3">
    <source>
        <dbReference type="ARBA" id="ARBA00006402"/>
    </source>
</evidence>
<evidence type="ECO:0000256" key="10">
    <source>
        <dbReference type="ARBA" id="ARBA00023012"/>
    </source>
</evidence>
<keyword evidence="8" id="KW-0418">Kinase</keyword>
<dbReference type="SUPFAM" id="SSF47384">
    <property type="entry name" value="Homodimeric domain of signal transducing histidine kinase"/>
    <property type="match status" value="1"/>
</dbReference>
<feature type="coiled-coil region" evidence="15">
    <location>
        <begin position="361"/>
        <end position="409"/>
    </location>
</feature>
<feature type="domain" description="HAMP" evidence="19">
    <location>
        <begin position="324"/>
        <end position="376"/>
    </location>
</feature>
<evidence type="ECO:0000259" key="19">
    <source>
        <dbReference type="PROSITE" id="PS50885"/>
    </source>
</evidence>
<dbReference type="Gene3D" id="3.40.50.2300">
    <property type="match status" value="1"/>
</dbReference>
<evidence type="ECO:0000256" key="14">
    <source>
        <dbReference type="PROSITE-ProRule" id="PRU00169"/>
    </source>
</evidence>
<evidence type="ECO:0000259" key="17">
    <source>
        <dbReference type="PROSITE" id="PS50109"/>
    </source>
</evidence>
<feature type="domain" description="Histidine kinase" evidence="17">
    <location>
        <begin position="409"/>
        <end position="636"/>
    </location>
</feature>
<dbReference type="Pfam" id="PF02518">
    <property type="entry name" value="HATPase_c"/>
    <property type="match status" value="1"/>
</dbReference>
<keyword evidence="16" id="KW-1133">Transmembrane helix</keyword>
<keyword evidence="10" id="KW-0902">Two-component regulatory system</keyword>
<dbReference type="PRINTS" id="PR00344">
    <property type="entry name" value="BCTRLSENSOR"/>
</dbReference>
<dbReference type="Proteomes" id="UP000176944">
    <property type="component" value="Chromosome"/>
</dbReference>
<evidence type="ECO:0000256" key="13">
    <source>
        <dbReference type="ARBA" id="ARBA00074306"/>
    </source>
</evidence>
<evidence type="ECO:0000256" key="11">
    <source>
        <dbReference type="ARBA" id="ARBA00023136"/>
    </source>
</evidence>
<dbReference type="SMART" id="SM00387">
    <property type="entry name" value="HATPase_c"/>
    <property type="match status" value="1"/>
</dbReference>
<evidence type="ECO:0000256" key="12">
    <source>
        <dbReference type="ARBA" id="ARBA00023306"/>
    </source>
</evidence>
<dbReference type="InterPro" id="IPR036097">
    <property type="entry name" value="HisK_dim/P_sf"/>
</dbReference>
<evidence type="ECO:0000256" key="1">
    <source>
        <dbReference type="ARBA" id="ARBA00000085"/>
    </source>
</evidence>
<name>A0A1D9G6T8_MOOP1</name>
<accession>A0A1D9G6T8</accession>
<evidence type="ECO:0000256" key="15">
    <source>
        <dbReference type="SAM" id="Coils"/>
    </source>
</evidence>
<dbReference type="PROSITE" id="PS50109">
    <property type="entry name" value="HIS_KIN"/>
    <property type="match status" value="1"/>
</dbReference>
<evidence type="ECO:0000256" key="6">
    <source>
        <dbReference type="ARBA" id="ARBA00022679"/>
    </source>
</evidence>
<sequence length="878" mass="97167">MKPQKRKSLLTQLVSYFSLLSVVTISLVAVAAYSRARESLEQQVRNHLTVATSLKAYQLDKWVENQLKDVLLVSQQQEIKDAIAILLTTDQSQPSYQRAYANLRDYVSQLVAVKPNMQGITVTGNDGFVIFSSQDPTIKGKFRPLGYPTTYFTAELVDAVVPNFYLSSATKKAAITLATPIVDPKGVKMAALKVDLDLGEVDNLIRENTGLGETAETYLVGRAGSKTVFISGEDAAKAEFVDGVSSVGIDSAIAQQDGFGLYLNYNRTPVIGVYRWLSNQNLAFLAEMSQKEAFAPARQLAESILLIGLTSAGVLLVSVYLLSRRITKPILVISQTAARLAAGDLTQTVPVMTNDEVGVLAENFNKMAVQLKESFEDLENRVKERTAELAKAKQQAEVANQAKSEFLANMSHELRTPLNGILGYAQILQRSSTMTDKERKGISIIHQCGSHLLTLINDILDLSKIEARKMELNPKSFDFHSFLKGVAEICRVKAEQKEISFSFQPYSQLPNSINADEKRLRQVLINLIGNAIKFTESGGVTFKITSQNAKVETKEKLSTYQIRFQIEDTGVGMTPEQLNKIFLPFEQVGDSNKQAQGTGLGLAICEKIVLMMGSTIEVQSQLGKGSVFWFDVKLSSAEDESGASGVAVEGKIVGYQGKTRKILVVDDRWENRSVVINLLTPIGFEIAEASNGQEGLKKAAEFHPDLIITDLVMPEMDGFEMIQQLRQFPQLQNVVVIVSSASVFETDQHKSLDAGGDDFITKPIQAKTLLDMLQIHLGLEWVYQEKDQGKNIKEETDYEIHPSSGVPHPYKIIPPPVDVIKQLYDLAKKGNLNGIIQEVNKLEDLDPKLAPFVQKITQLAEGFQLKQLRKLLKHYVDK</sequence>
<dbReference type="EMBL" id="CP017708">
    <property type="protein sequence ID" value="AOY83348.1"/>
    <property type="molecule type" value="Genomic_DNA"/>
</dbReference>
<keyword evidence="6" id="KW-0808">Transferase</keyword>
<keyword evidence="15" id="KW-0175">Coiled coil</keyword>
<evidence type="ECO:0000259" key="18">
    <source>
        <dbReference type="PROSITE" id="PS50110"/>
    </source>
</evidence>
<dbReference type="Pfam" id="PF00672">
    <property type="entry name" value="HAMP"/>
    <property type="match status" value="1"/>
</dbReference>
<comment type="subcellular location">
    <subcellularLocation>
        <location evidence="2">Membrane</location>
    </subcellularLocation>
</comment>
<dbReference type="SUPFAM" id="SSF158472">
    <property type="entry name" value="HAMP domain-like"/>
    <property type="match status" value="1"/>
</dbReference>
<dbReference type="Pfam" id="PF00512">
    <property type="entry name" value="HisKA"/>
    <property type="match status" value="1"/>
</dbReference>
<dbReference type="GO" id="GO:0005524">
    <property type="term" value="F:ATP binding"/>
    <property type="evidence" value="ECO:0007669"/>
    <property type="project" value="UniProtKB-KW"/>
</dbReference>
<evidence type="ECO:0000256" key="4">
    <source>
        <dbReference type="ARBA" id="ARBA00012438"/>
    </source>
</evidence>
<dbReference type="Pfam" id="PF00072">
    <property type="entry name" value="Response_reg"/>
    <property type="match status" value="1"/>
</dbReference>
<dbReference type="EC" id="2.7.13.3" evidence="4"/>
<dbReference type="CDD" id="cd00082">
    <property type="entry name" value="HisKA"/>
    <property type="match status" value="1"/>
</dbReference>
<dbReference type="FunFam" id="1.10.287.130:FF:000038">
    <property type="entry name" value="Sensory transduction histidine kinase"/>
    <property type="match status" value="1"/>
</dbReference>
<dbReference type="CDD" id="cd16922">
    <property type="entry name" value="HATPase_EvgS-ArcB-TorS-like"/>
    <property type="match status" value="1"/>
</dbReference>
<keyword evidence="11 16" id="KW-0472">Membrane</keyword>
<organism evidence="20 21">
    <name type="scientific">Moorena producens (strain JHB)</name>
    <dbReference type="NCBI Taxonomy" id="1454205"/>
    <lineage>
        <taxon>Bacteria</taxon>
        <taxon>Bacillati</taxon>
        <taxon>Cyanobacteriota</taxon>
        <taxon>Cyanophyceae</taxon>
        <taxon>Coleofasciculales</taxon>
        <taxon>Coleofasciculaceae</taxon>
        <taxon>Moorena</taxon>
    </lineage>
</organism>
<keyword evidence="12" id="KW-0131">Cell cycle</keyword>
<dbReference type="AlphaFoldDB" id="A0A1D9G6T8"/>
<proteinExistence type="inferred from homology"/>
<dbReference type="SMART" id="SM00448">
    <property type="entry name" value="REC"/>
    <property type="match status" value="1"/>
</dbReference>
<evidence type="ECO:0000256" key="5">
    <source>
        <dbReference type="ARBA" id="ARBA00022553"/>
    </source>
</evidence>
<dbReference type="FunFam" id="3.30.565.10:FF:000010">
    <property type="entry name" value="Sensor histidine kinase RcsC"/>
    <property type="match status" value="1"/>
</dbReference>
<evidence type="ECO:0000256" key="2">
    <source>
        <dbReference type="ARBA" id="ARBA00004370"/>
    </source>
</evidence>
<dbReference type="PROSITE" id="PS50885">
    <property type="entry name" value="HAMP"/>
    <property type="match status" value="1"/>
</dbReference>
<dbReference type="SUPFAM" id="SSF55874">
    <property type="entry name" value="ATPase domain of HSP90 chaperone/DNA topoisomerase II/histidine kinase"/>
    <property type="match status" value="1"/>
</dbReference>
<keyword evidence="9 20" id="KW-0067">ATP-binding</keyword>
<dbReference type="PANTHER" id="PTHR43047">
    <property type="entry name" value="TWO-COMPONENT HISTIDINE PROTEIN KINASE"/>
    <property type="match status" value="1"/>
</dbReference>
<keyword evidence="16" id="KW-0812">Transmembrane</keyword>
<dbReference type="InterPro" id="IPR001789">
    <property type="entry name" value="Sig_transdc_resp-reg_receiver"/>
</dbReference>
<dbReference type="InterPro" id="IPR004358">
    <property type="entry name" value="Sig_transdc_His_kin-like_C"/>
</dbReference>
<dbReference type="Gene3D" id="1.10.287.130">
    <property type="match status" value="1"/>
</dbReference>
<dbReference type="SUPFAM" id="SSF52172">
    <property type="entry name" value="CheY-like"/>
    <property type="match status" value="1"/>
</dbReference>
<evidence type="ECO:0000256" key="7">
    <source>
        <dbReference type="ARBA" id="ARBA00022741"/>
    </source>
</evidence>
<comment type="similarity">
    <text evidence="3">In the N-terminal section; belongs to the phytochrome family.</text>
</comment>
<reference evidence="21" key="1">
    <citation type="submission" date="2016-10" db="EMBL/GenBank/DDBJ databases">
        <title>Comparative genomics uncovers the prolific and rare metabolic potential of the cyanobacterial genus Moorea.</title>
        <authorList>
            <person name="Leao T."/>
            <person name="Castelao G."/>
            <person name="Korobeynikov A."/>
            <person name="Monroe E.A."/>
            <person name="Podell S."/>
            <person name="Glukhov E."/>
            <person name="Allen E."/>
            <person name="Gerwick W.H."/>
            <person name="Gerwick L."/>
        </authorList>
    </citation>
    <scope>NUCLEOTIDE SEQUENCE [LARGE SCALE GENOMIC DNA]</scope>
    <source>
        <strain evidence="21">JHB</strain>
    </source>
</reference>
<protein>
    <recommendedName>
        <fullName evidence="13">Circadian input-output histidine kinase CikA</fullName>
        <ecNumber evidence="4">2.7.13.3</ecNumber>
    </recommendedName>
</protein>
<dbReference type="Gene3D" id="6.10.340.10">
    <property type="match status" value="1"/>
</dbReference>
<dbReference type="InterPro" id="IPR005467">
    <property type="entry name" value="His_kinase_dom"/>
</dbReference>
<dbReference type="InterPro" id="IPR003660">
    <property type="entry name" value="HAMP_dom"/>
</dbReference>
<keyword evidence="5 14" id="KW-0597">Phosphoprotein</keyword>
<evidence type="ECO:0000313" key="21">
    <source>
        <dbReference type="Proteomes" id="UP000176944"/>
    </source>
</evidence>
<feature type="domain" description="Response regulatory" evidence="18">
    <location>
        <begin position="661"/>
        <end position="777"/>
    </location>
</feature>
<evidence type="ECO:0000256" key="9">
    <source>
        <dbReference type="ARBA" id="ARBA00022840"/>
    </source>
</evidence>
<dbReference type="GO" id="GO:0016020">
    <property type="term" value="C:membrane"/>
    <property type="evidence" value="ECO:0007669"/>
    <property type="project" value="UniProtKB-SubCell"/>
</dbReference>
<evidence type="ECO:0000256" key="16">
    <source>
        <dbReference type="SAM" id="Phobius"/>
    </source>
</evidence>
<dbReference type="PROSITE" id="PS50110">
    <property type="entry name" value="RESPONSE_REGULATORY"/>
    <property type="match status" value="1"/>
</dbReference>
<comment type="catalytic activity">
    <reaction evidence="1">
        <text>ATP + protein L-histidine = ADP + protein N-phospho-L-histidine.</text>
        <dbReference type="EC" id="2.7.13.3"/>
    </reaction>
</comment>
<dbReference type="InterPro" id="IPR036890">
    <property type="entry name" value="HATPase_C_sf"/>
</dbReference>
<dbReference type="InterPro" id="IPR003594">
    <property type="entry name" value="HATPase_dom"/>
</dbReference>
<dbReference type="InterPro" id="IPR003661">
    <property type="entry name" value="HisK_dim/P_dom"/>
</dbReference>
<keyword evidence="7" id="KW-0547">Nucleotide-binding</keyword>
<dbReference type="SMART" id="SM00304">
    <property type="entry name" value="HAMP"/>
    <property type="match status" value="1"/>
</dbReference>
<feature type="transmembrane region" description="Helical" evidence="16">
    <location>
        <begin position="13"/>
        <end position="33"/>
    </location>
</feature>
<dbReference type="InterPro" id="IPR011006">
    <property type="entry name" value="CheY-like_superfamily"/>
</dbReference>
<dbReference type="SMART" id="SM00388">
    <property type="entry name" value="HisKA"/>
    <property type="match status" value="1"/>
</dbReference>
<dbReference type="Gene3D" id="3.30.565.10">
    <property type="entry name" value="Histidine kinase-like ATPase, C-terminal domain"/>
    <property type="match status" value="1"/>
</dbReference>
<dbReference type="GO" id="GO:0000155">
    <property type="term" value="F:phosphorelay sensor kinase activity"/>
    <property type="evidence" value="ECO:0007669"/>
    <property type="project" value="InterPro"/>
</dbReference>